<dbReference type="AlphaFoldDB" id="A0A0U4Z3A1"/>
<protein>
    <submittedName>
        <fullName evidence="1">Uncharacterized protein</fullName>
    </submittedName>
</protein>
<evidence type="ECO:0000313" key="1">
    <source>
        <dbReference type="EMBL" id="CEL04149.1"/>
    </source>
</evidence>
<dbReference type="Proteomes" id="UP000054771">
    <property type="component" value="Unassembled WGS sequence"/>
</dbReference>
<reference evidence="2" key="1">
    <citation type="journal article" date="2016" name="Genome Announc.">
        <title>Draft genome sequences of fungus Aspergillus calidoustus.</title>
        <authorList>
            <person name="Horn F."/>
            <person name="Linde J."/>
            <person name="Mattern D.J."/>
            <person name="Walther G."/>
            <person name="Guthke R."/>
            <person name="Scherlach K."/>
            <person name="Martin K."/>
            <person name="Brakhage A.A."/>
            <person name="Petzke L."/>
            <person name="Valiante V."/>
        </authorList>
    </citation>
    <scope>NUCLEOTIDE SEQUENCE [LARGE SCALE GENOMIC DNA]</scope>
    <source>
        <strain evidence="2">SF006504</strain>
    </source>
</reference>
<sequence>MASIIHKGLDHGDDRDRPWVTMQILGKACPWWNMQKQCHWLGESEAQIHQNLSNDCDSQQWMLYLNLDPWLTRFAPLQCNAGVSRQRHVGQTAEFGPDGGYPSWTAG</sequence>
<dbReference type="EMBL" id="CDMC01000004">
    <property type="protein sequence ID" value="CEL04149.1"/>
    <property type="molecule type" value="Genomic_DNA"/>
</dbReference>
<organism evidence="1 2">
    <name type="scientific">Aspergillus calidoustus</name>
    <dbReference type="NCBI Taxonomy" id="454130"/>
    <lineage>
        <taxon>Eukaryota</taxon>
        <taxon>Fungi</taxon>
        <taxon>Dikarya</taxon>
        <taxon>Ascomycota</taxon>
        <taxon>Pezizomycotina</taxon>
        <taxon>Eurotiomycetes</taxon>
        <taxon>Eurotiomycetidae</taxon>
        <taxon>Eurotiales</taxon>
        <taxon>Aspergillaceae</taxon>
        <taxon>Aspergillus</taxon>
        <taxon>Aspergillus subgen. Nidulantes</taxon>
    </lineage>
</organism>
<evidence type="ECO:0000313" key="2">
    <source>
        <dbReference type="Proteomes" id="UP000054771"/>
    </source>
</evidence>
<proteinExistence type="predicted"/>
<name>A0A0U4Z3A1_ASPCI</name>
<gene>
    <name evidence="1" type="ORF">ASPCAL05281</name>
</gene>
<accession>A0A0U4Z3A1</accession>
<keyword evidence="2" id="KW-1185">Reference proteome</keyword>